<feature type="domain" description="Major facilitator superfamily (MFS) profile" evidence="8">
    <location>
        <begin position="71"/>
        <end position="516"/>
    </location>
</feature>
<dbReference type="PROSITE" id="PS50850">
    <property type="entry name" value="MFS"/>
    <property type="match status" value="1"/>
</dbReference>
<feature type="transmembrane region" description="Helical" evidence="7">
    <location>
        <begin position="161"/>
        <end position="183"/>
    </location>
</feature>
<reference evidence="9 10" key="1">
    <citation type="submission" date="2012-08" db="EMBL/GenBank/DDBJ databases">
        <title>Oryza genome evolution.</title>
        <authorList>
            <person name="Wing R.A."/>
        </authorList>
    </citation>
    <scope>NUCLEOTIDE SEQUENCE</scope>
</reference>
<dbReference type="InterPro" id="IPR005829">
    <property type="entry name" value="Sugar_transporter_CS"/>
</dbReference>
<feature type="transmembrane region" description="Helical" evidence="7">
    <location>
        <begin position="598"/>
        <end position="618"/>
    </location>
</feature>
<dbReference type="GO" id="GO:0051119">
    <property type="term" value="F:sugar transmembrane transporter activity"/>
    <property type="evidence" value="ECO:0007669"/>
    <property type="project" value="InterPro"/>
</dbReference>
<feature type="transmembrane region" description="Helical" evidence="7">
    <location>
        <begin position="844"/>
        <end position="865"/>
    </location>
</feature>
<sequence>MGIGRVVAEDVEGGVVVAGAAGGGGEVTAPLLRKAERRRKGEVIQEEGEDWEGGGGRRRGGGGSLWMVLVSTAVAVCGSFEFGTCVGYSSPTQSGIVDEVGLSISEFALFGSVLTIGAMIGAVTSGRLADFLGRKMTMRISAIVCIFGWLSLHLAKGVNMLYFGRILLGFSTGVLSYVVPVFISEIAPKHLRGGLATSNQLLICSGCSATYIIGAMVAWRNLVLLGIVPCVLLLTGLLFIPESPRWLANVGREKEFQTSFQMLRGEDADISEEAIEIKVNFCPNSLYMLQINVNGIAQNDNFLQEYIESLHTFPKARVQDLFLSNNIYAVNVGVGLMIFQQLGGINGVGFYASSIFTSAGFSGKLGTILIGIIQIPITLFGAILMDKSGRRVLLMVSASGTFMGCFLTGISFYLKAEGLFPEWVPALALTGILVYVGAYSIGMGPVPWVVMSEIFSIDMKAIGGSLVNLVSWLGSFAISYSFSFLMDWSSAGTFFMFSAASLVTILFVATLHLAPPQPPPATSRSGTAAVAAAQGQVDGAAAPYGGEAEGEGSLWMVFLATAVAVCGSFEFGTCVGYSAPAQAGIVSDFGLSNSEYGVFGSVLAIGAMLGALTSGSLVDNLGRKMVPVFISEIAPKDLRGGLASSNQANTGKVKDFHASLQKLRGENADISEEATGIREYIESLRSLPKAKVQDLFQRKNMYAVIVGVGLMVFQQLGGINALGFYTSYIFSSAGFSGKLGTTLIGIFQIPITLFGALLMDKSGRRALLLVSASGTFLGCFLTGLSFYFKVYYAAYSVGMGPVPWVIMSEIFSIEIKAIAGSLVTLVSWIGSFAISYSFSFLMDWNSAGTFFLFSAASFVTVLFVAMEDTRRDPRVAHMTARDGWLDKHATWEFTVLEKYHSMKDVDFVVIMMSILLYMMAQDCLLEQVNDNGSSPTSKHPKDDKTNRGKIVKVVDDPVLKITGVMNNVRNLAYLATNKDITNMSKGMLLLSM</sequence>
<feature type="transmembrane region" description="Helical" evidence="7">
    <location>
        <begin position="101"/>
        <end position="124"/>
    </location>
</feature>
<dbReference type="Gene3D" id="1.20.1250.20">
    <property type="entry name" value="MFS general substrate transporter like domains"/>
    <property type="match status" value="3"/>
</dbReference>
<feature type="transmembrane region" description="Helical" evidence="7">
    <location>
        <begin position="766"/>
        <end position="786"/>
    </location>
</feature>
<reference evidence="10" key="2">
    <citation type="submission" date="2013-12" db="EMBL/GenBank/DDBJ databases">
        <authorList>
            <person name="Yu Y."/>
            <person name="Lee S."/>
            <person name="de Baynast K."/>
            <person name="Wissotski M."/>
            <person name="Liu L."/>
            <person name="Talag J."/>
            <person name="Goicoechea J."/>
            <person name="Angelova A."/>
            <person name="Jetty R."/>
            <person name="Kudrna D."/>
            <person name="Golser W."/>
            <person name="Rivera L."/>
            <person name="Zhang J."/>
            <person name="Wing R."/>
        </authorList>
    </citation>
    <scope>NUCLEOTIDE SEQUENCE</scope>
</reference>
<dbReference type="GO" id="GO:0016020">
    <property type="term" value="C:membrane"/>
    <property type="evidence" value="ECO:0007669"/>
    <property type="project" value="UniProtKB-SubCell"/>
</dbReference>
<evidence type="ECO:0000256" key="3">
    <source>
        <dbReference type="ARBA" id="ARBA00022597"/>
    </source>
</evidence>
<keyword evidence="3" id="KW-0813">Transport</keyword>
<dbReference type="PANTHER" id="PTHR48021:SF21">
    <property type="entry name" value="SUGAR TRANSPORTER ERD6-LIKE 8"/>
    <property type="match status" value="1"/>
</dbReference>
<feature type="transmembrane region" description="Helical" evidence="7">
    <location>
        <begin position="327"/>
        <end position="353"/>
    </location>
</feature>
<dbReference type="EnsemblPlants" id="LPERR03G15840.2">
    <property type="protein sequence ID" value="LPERR03G15840.2"/>
    <property type="gene ID" value="LPERR03G15840"/>
</dbReference>
<proteinExistence type="inferred from homology"/>
<dbReference type="PANTHER" id="PTHR48021">
    <property type="match status" value="1"/>
</dbReference>
<dbReference type="FunFam" id="1.20.1250.20:FF:000043">
    <property type="entry name" value="sugar transporter ERD6-like 6"/>
    <property type="match status" value="1"/>
</dbReference>
<dbReference type="InterPro" id="IPR050549">
    <property type="entry name" value="MFS_Trehalose_Transporter"/>
</dbReference>
<feature type="transmembrane region" description="Helical" evidence="7">
    <location>
        <begin position="701"/>
        <end position="719"/>
    </location>
</feature>
<dbReference type="PRINTS" id="PR00171">
    <property type="entry name" value="SUGRTRNSPORT"/>
</dbReference>
<dbReference type="AlphaFoldDB" id="A0A0D9VU97"/>
<feature type="transmembrane region" description="Helical" evidence="7">
    <location>
        <begin position="426"/>
        <end position="450"/>
    </location>
</feature>
<protein>
    <recommendedName>
        <fullName evidence="8">Major facilitator superfamily (MFS) profile domain-containing protein</fullName>
    </recommendedName>
</protein>
<dbReference type="Proteomes" id="UP000032180">
    <property type="component" value="Chromosome 3"/>
</dbReference>
<dbReference type="InterPro" id="IPR005828">
    <property type="entry name" value="MFS_sugar_transport-like"/>
</dbReference>
<comment type="subcellular location">
    <subcellularLocation>
        <location evidence="1">Membrane</location>
        <topology evidence="1">Multi-pass membrane protein</topology>
    </subcellularLocation>
</comment>
<keyword evidence="6 7" id="KW-0472">Membrane</keyword>
<dbReference type="InterPro" id="IPR020846">
    <property type="entry name" value="MFS_dom"/>
</dbReference>
<comment type="similarity">
    <text evidence="2">Belongs to the major facilitator superfamily. Sugar transporter (TC 2.A.1.1) family.</text>
</comment>
<dbReference type="InterPro" id="IPR003663">
    <property type="entry name" value="Sugar/inositol_transpt"/>
</dbReference>
<accession>A0A0D9VU97</accession>
<feature type="transmembrane region" description="Helical" evidence="7">
    <location>
        <begin position="818"/>
        <end position="838"/>
    </location>
</feature>
<dbReference type="PROSITE" id="PS00216">
    <property type="entry name" value="SUGAR_TRANSPORT_1"/>
    <property type="match status" value="1"/>
</dbReference>
<feature type="transmembrane region" description="Helical" evidence="7">
    <location>
        <begin position="392"/>
        <end position="414"/>
    </location>
</feature>
<feature type="transmembrane region" description="Helical" evidence="7">
    <location>
        <begin position="792"/>
        <end position="811"/>
    </location>
</feature>
<dbReference type="CDD" id="cd17358">
    <property type="entry name" value="MFS_GLUT6_8_Class3_like"/>
    <property type="match status" value="1"/>
</dbReference>
<feature type="transmembrane region" description="Helical" evidence="7">
    <location>
        <begin position="222"/>
        <end position="240"/>
    </location>
</feature>
<dbReference type="eggNOG" id="KOG0254">
    <property type="taxonomic scope" value="Eukaryota"/>
</dbReference>
<dbReference type="Pfam" id="PF00083">
    <property type="entry name" value="Sugar_tr"/>
    <property type="match status" value="2"/>
</dbReference>
<evidence type="ECO:0000256" key="2">
    <source>
        <dbReference type="ARBA" id="ARBA00010992"/>
    </source>
</evidence>
<dbReference type="Gramene" id="LPERR03G15840.2">
    <property type="protein sequence ID" value="LPERR03G15840.2"/>
    <property type="gene ID" value="LPERR03G15840"/>
</dbReference>
<evidence type="ECO:0000256" key="1">
    <source>
        <dbReference type="ARBA" id="ARBA00004141"/>
    </source>
</evidence>
<evidence type="ECO:0000256" key="7">
    <source>
        <dbReference type="SAM" id="Phobius"/>
    </source>
</evidence>
<evidence type="ECO:0000256" key="4">
    <source>
        <dbReference type="ARBA" id="ARBA00022692"/>
    </source>
</evidence>
<reference evidence="9" key="3">
    <citation type="submission" date="2015-04" db="UniProtKB">
        <authorList>
            <consortium name="EnsemblPlants"/>
        </authorList>
    </citation>
    <scope>IDENTIFICATION</scope>
</reference>
<feature type="transmembrane region" description="Helical" evidence="7">
    <location>
        <begin position="494"/>
        <end position="514"/>
    </location>
</feature>
<evidence type="ECO:0000259" key="8">
    <source>
        <dbReference type="PROSITE" id="PS50850"/>
    </source>
</evidence>
<dbReference type="SUPFAM" id="SSF103473">
    <property type="entry name" value="MFS general substrate transporter"/>
    <property type="match status" value="3"/>
</dbReference>
<evidence type="ECO:0000256" key="6">
    <source>
        <dbReference type="ARBA" id="ARBA00023136"/>
    </source>
</evidence>
<dbReference type="InterPro" id="IPR036259">
    <property type="entry name" value="MFS_trans_sf"/>
</dbReference>
<feature type="transmembrane region" description="Helical" evidence="7">
    <location>
        <begin position="739"/>
        <end position="759"/>
    </location>
</feature>
<organism evidence="9 10">
    <name type="scientific">Leersia perrieri</name>
    <dbReference type="NCBI Taxonomy" id="77586"/>
    <lineage>
        <taxon>Eukaryota</taxon>
        <taxon>Viridiplantae</taxon>
        <taxon>Streptophyta</taxon>
        <taxon>Embryophyta</taxon>
        <taxon>Tracheophyta</taxon>
        <taxon>Spermatophyta</taxon>
        <taxon>Magnoliopsida</taxon>
        <taxon>Liliopsida</taxon>
        <taxon>Poales</taxon>
        <taxon>Poaceae</taxon>
        <taxon>BOP clade</taxon>
        <taxon>Oryzoideae</taxon>
        <taxon>Oryzeae</taxon>
        <taxon>Oryzinae</taxon>
        <taxon>Leersia</taxon>
    </lineage>
</organism>
<feature type="transmembrane region" description="Helical" evidence="7">
    <location>
        <begin position="462"/>
        <end position="482"/>
    </location>
</feature>
<feature type="transmembrane region" description="Helical" evidence="7">
    <location>
        <begin position="136"/>
        <end position="155"/>
    </location>
</feature>
<evidence type="ECO:0000313" key="9">
    <source>
        <dbReference type="EnsemblPlants" id="LPERR03G15840.2"/>
    </source>
</evidence>
<keyword evidence="10" id="KW-1185">Reference proteome</keyword>
<keyword evidence="4 7" id="KW-0812">Transmembrane</keyword>
<feature type="transmembrane region" description="Helical" evidence="7">
    <location>
        <begin position="365"/>
        <end position="385"/>
    </location>
</feature>
<dbReference type="InterPro" id="IPR044775">
    <property type="entry name" value="MFS_ERD6/Tret1-like"/>
</dbReference>
<keyword evidence="3" id="KW-0762">Sugar transport</keyword>
<feature type="transmembrane region" description="Helical" evidence="7">
    <location>
        <begin position="554"/>
        <end position="578"/>
    </location>
</feature>
<dbReference type="STRING" id="77586.A0A0D9VU97"/>
<keyword evidence="5 7" id="KW-1133">Transmembrane helix</keyword>
<name>A0A0D9VU97_9ORYZ</name>
<dbReference type="PROSITE" id="PS00217">
    <property type="entry name" value="SUGAR_TRANSPORT_2"/>
    <property type="match status" value="1"/>
</dbReference>
<feature type="transmembrane region" description="Helical" evidence="7">
    <location>
        <begin position="65"/>
        <end position="89"/>
    </location>
</feature>
<evidence type="ECO:0000256" key="5">
    <source>
        <dbReference type="ARBA" id="ARBA00022989"/>
    </source>
</evidence>
<evidence type="ECO:0000313" key="10">
    <source>
        <dbReference type="Proteomes" id="UP000032180"/>
    </source>
</evidence>
<dbReference type="HOGENOM" id="CLU_012271_0_0_1"/>